<name>A0A2T0QYA6_9ACTN</name>
<dbReference type="Proteomes" id="UP000238083">
    <property type="component" value="Unassembled WGS sequence"/>
</dbReference>
<gene>
    <name evidence="2" type="ORF">CLV37_114136</name>
</gene>
<evidence type="ECO:0000313" key="3">
    <source>
        <dbReference type="Proteomes" id="UP000238083"/>
    </source>
</evidence>
<sequence>MPTRTPTTTPPTARPALDEHRRSARHHLDLPCDDGGELAHHLVARYLGALADLVPDLAEDGGGPPLDPHALLAGLGEVFAAVADRHRLTADDPALRSLARLLLDAGEAVAEPAGEPAAGGRADRRGLGVGGLPPRTPGRSAGPQGTTVTGQRALRHNRVATEPATRWPRLREAPTTSASARTSSATAARTPAGSPARTTR</sequence>
<comment type="caution">
    <text evidence="2">The sequence shown here is derived from an EMBL/GenBank/DDBJ whole genome shotgun (WGS) entry which is preliminary data.</text>
</comment>
<reference evidence="2 3" key="1">
    <citation type="submission" date="2018-03" db="EMBL/GenBank/DDBJ databases">
        <title>Genomic Encyclopedia of Archaeal and Bacterial Type Strains, Phase II (KMG-II): from individual species to whole genera.</title>
        <authorList>
            <person name="Goeker M."/>
        </authorList>
    </citation>
    <scope>NUCLEOTIDE SEQUENCE [LARGE SCALE GENOMIC DNA]</scope>
    <source>
        <strain evidence="2 3">DSM 19711</strain>
    </source>
</reference>
<dbReference type="EMBL" id="PVZF01000014">
    <property type="protein sequence ID" value="PRY11181.1"/>
    <property type="molecule type" value="Genomic_DNA"/>
</dbReference>
<feature type="region of interest" description="Disordered" evidence="1">
    <location>
        <begin position="1"/>
        <end position="23"/>
    </location>
</feature>
<feature type="region of interest" description="Disordered" evidence="1">
    <location>
        <begin position="111"/>
        <end position="200"/>
    </location>
</feature>
<dbReference type="AlphaFoldDB" id="A0A2T0QYA6"/>
<accession>A0A2T0QYA6</accession>
<proteinExistence type="predicted"/>
<organism evidence="2 3">
    <name type="scientific">Kineococcus rhizosphaerae</name>
    <dbReference type="NCBI Taxonomy" id="559628"/>
    <lineage>
        <taxon>Bacteria</taxon>
        <taxon>Bacillati</taxon>
        <taxon>Actinomycetota</taxon>
        <taxon>Actinomycetes</taxon>
        <taxon>Kineosporiales</taxon>
        <taxon>Kineosporiaceae</taxon>
        <taxon>Kineococcus</taxon>
    </lineage>
</organism>
<evidence type="ECO:0000313" key="2">
    <source>
        <dbReference type="EMBL" id="PRY11181.1"/>
    </source>
</evidence>
<evidence type="ECO:0000256" key="1">
    <source>
        <dbReference type="SAM" id="MobiDB-lite"/>
    </source>
</evidence>
<feature type="compositionally biased region" description="Low complexity" evidence="1">
    <location>
        <begin position="111"/>
        <end position="120"/>
    </location>
</feature>
<protein>
    <submittedName>
        <fullName evidence="2">Uncharacterized protein</fullName>
    </submittedName>
</protein>
<keyword evidence="3" id="KW-1185">Reference proteome</keyword>
<feature type="compositionally biased region" description="Low complexity" evidence="1">
    <location>
        <begin position="173"/>
        <end position="200"/>
    </location>
</feature>